<dbReference type="EMBL" id="CACVBS010000036">
    <property type="protein sequence ID" value="CAA7262431.1"/>
    <property type="molecule type" value="Genomic_DNA"/>
</dbReference>
<accession>A0A8S0VYI7</accession>
<name>A0A8S0VYI7_CYCAE</name>
<comment type="caution">
    <text evidence="1">The sequence shown here is derived from an EMBL/GenBank/DDBJ whole genome shotgun (WGS) entry which is preliminary data.</text>
</comment>
<reference evidence="1 2" key="1">
    <citation type="submission" date="2020-01" db="EMBL/GenBank/DDBJ databases">
        <authorList>
            <person name="Gupta K D."/>
        </authorList>
    </citation>
    <scope>NUCLEOTIDE SEQUENCE [LARGE SCALE GENOMIC DNA]</scope>
</reference>
<gene>
    <name evidence="1" type="ORF">AAE3_LOCUS4893</name>
</gene>
<dbReference type="Proteomes" id="UP000467700">
    <property type="component" value="Unassembled WGS sequence"/>
</dbReference>
<sequence length="206" mass="22700">MDELGLVYGVLSQCSDICRWKDGRVTKMASHHGPNDSTRRVKYHLQITSKSLHLPSSTVLDRFNYLFFNTSTHSSRRPHTAAASNYQCFTSALSAIPAHSPAPHPLFLGVLWHPSISYKMQHSTPPYVHPDDEPISPAFSSMLPKLDEPRLVLPAAMSTGNRLVNLFLIPSLASSLSAHSRCLLASIPLPTSLSSSFLAAFHAHLF</sequence>
<keyword evidence="2" id="KW-1185">Reference proteome</keyword>
<protein>
    <submittedName>
        <fullName evidence="1">Uncharacterized protein</fullName>
    </submittedName>
</protein>
<evidence type="ECO:0000313" key="2">
    <source>
        <dbReference type="Proteomes" id="UP000467700"/>
    </source>
</evidence>
<organism evidence="1 2">
    <name type="scientific">Cyclocybe aegerita</name>
    <name type="common">Black poplar mushroom</name>
    <name type="synonym">Agrocybe aegerita</name>
    <dbReference type="NCBI Taxonomy" id="1973307"/>
    <lineage>
        <taxon>Eukaryota</taxon>
        <taxon>Fungi</taxon>
        <taxon>Dikarya</taxon>
        <taxon>Basidiomycota</taxon>
        <taxon>Agaricomycotina</taxon>
        <taxon>Agaricomycetes</taxon>
        <taxon>Agaricomycetidae</taxon>
        <taxon>Agaricales</taxon>
        <taxon>Agaricineae</taxon>
        <taxon>Bolbitiaceae</taxon>
        <taxon>Cyclocybe</taxon>
    </lineage>
</organism>
<proteinExistence type="predicted"/>
<evidence type="ECO:0000313" key="1">
    <source>
        <dbReference type="EMBL" id="CAA7262431.1"/>
    </source>
</evidence>
<dbReference type="AlphaFoldDB" id="A0A8S0VYI7"/>